<keyword evidence="7" id="KW-0653">Protein transport</keyword>
<organism evidence="12 13">
    <name type="scientific">Diabrotica balteata</name>
    <name type="common">Banded cucumber beetle</name>
    <dbReference type="NCBI Taxonomy" id="107213"/>
    <lineage>
        <taxon>Eukaryota</taxon>
        <taxon>Metazoa</taxon>
        <taxon>Ecdysozoa</taxon>
        <taxon>Arthropoda</taxon>
        <taxon>Hexapoda</taxon>
        <taxon>Insecta</taxon>
        <taxon>Pterygota</taxon>
        <taxon>Neoptera</taxon>
        <taxon>Endopterygota</taxon>
        <taxon>Coleoptera</taxon>
        <taxon>Polyphaga</taxon>
        <taxon>Cucujiformia</taxon>
        <taxon>Chrysomeloidea</taxon>
        <taxon>Chrysomelidae</taxon>
        <taxon>Galerucinae</taxon>
        <taxon>Diabroticina</taxon>
        <taxon>Diabroticites</taxon>
        <taxon>Diabrotica</taxon>
    </lineage>
</organism>
<feature type="transmembrane region" description="Helical" evidence="11">
    <location>
        <begin position="52"/>
        <end position="71"/>
    </location>
</feature>
<feature type="transmembrane region" description="Helical" evidence="11">
    <location>
        <begin position="107"/>
        <end position="130"/>
    </location>
</feature>
<dbReference type="OrthoDB" id="7694678at2759"/>
<evidence type="ECO:0000256" key="11">
    <source>
        <dbReference type="SAM" id="Phobius"/>
    </source>
</evidence>
<feature type="transmembrane region" description="Helical" evidence="11">
    <location>
        <begin position="83"/>
        <end position="101"/>
    </location>
</feature>
<evidence type="ECO:0000256" key="3">
    <source>
        <dbReference type="ARBA" id="ARBA00022448"/>
    </source>
</evidence>
<sequence>MHLLLIAGNLSLVLGTIYFILSIFVEKSYNGISAKTQLLYMIVYTTKYFDDSIMFVWVMNFFSSTAFFLSFRMKETYEKKYDSFWTEILLIPLFILAVFVNHDHSPFSILNAFSEYLESLALLPQLYLICNRKKITKHMKVYLYYIYAYKCLKMLYWLHVYYILDDLNIRSLTALAVEFIILSVFIVILHCKKMIRSSYEAKATKSQNVFIVNSGLLSVTSAKPDEVPLITEEAEKPTTI</sequence>
<dbReference type="GO" id="GO:0046923">
    <property type="term" value="F:ER retention sequence binding"/>
    <property type="evidence" value="ECO:0007669"/>
    <property type="project" value="InterPro"/>
</dbReference>
<evidence type="ECO:0000313" key="12">
    <source>
        <dbReference type="EMBL" id="CAG9830553.1"/>
    </source>
</evidence>
<protein>
    <recommendedName>
        <fullName evidence="14">ER lumen protein-retaining receptor</fullName>
    </recommendedName>
</protein>
<name>A0A9N9X9T8_DIABA</name>
<keyword evidence="9 11" id="KW-0472">Membrane</keyword>
<dbReference type="GO" id="GO:0005789">
    <property type="term" value="C:endoplasmic reticulum membrane"/>
    <property type="evidence" value="ECO:0007669"/>
    <property type="project" value="UniProtKB-SubCell"/>
</dbReference>
<dbReference type="GO" id="GO:0006621">
    <property type="term" value="P:protein retention in ER lumen"/>
    <property type="evidence" value="ECO:0007669"/>
    <property type="project" value="InterPro"/>
</dbReference>
<feature type="transmembrane region" description="Helical" evidence="11">
    <location>
        <begin position="142"/>
        <end position="163"/>
    </location>
</feature>
<comment type="subcellular location">
    <subcellularLocation>
        <location evidence="1">Endoplasmic reticulum membrane</location>
        <topology evidence="1">Multi-pass membrane protein</topology>
    </subcellularLocation>
</comment>
<keyword evidence="10" id="KW-0675">Receptor</keyword>
<keyword evidence="13" id="KW-1185">Reference proteome</keyword>
<evidence type="ECO:0000256" key="9">
    <source>
        <dbReference type="ARBA" id="ARBA00023136"/>
    </source>
</evidence>
<evidence type="ECO:0000256" key="4">
    <source>
        <dbReference type="ARBA" id="ARBA00022692"/>
    </source>
</evidence>
<reference evidence="12" key="1">
    <citation type="submission" date="2022-01" db="EMBL/GenBank/DDBJ databases">
        <authorList>
            <person name="King R."/>
        </authorList>
    </citation>
    <scope>NUCLEOTIDE SEQUENCE</scope>
</reference>
<keyword evidence="3" id="KW-0813">Transport</keyword>
<dbReference type="InterPro" id="IPR000133">
    <property type="entry name" value="ER_ret_rcpt"/>
</dbReference>
<dbReference type="GO" id="GO:0016192">
    <property type="term" value="P:vesicle-mediated transport"/>
    <property type="evidence" value="ECO:0007669"/>
    <property type="project" value="UniProtKB-KW"/>
</dbReference>
<evidence type="ECO:0000256" key="10">
    <source>
        <dbReference type="ARBA" id="ARBA00023170"/>
    </source>
</evidence>
<proteinExistence type="inferred from homology"/>
<evidence type="ECO:0000256" key="6">
    <source>
        <dbReference type="ARBA" id="ARBA00022892"/>
    </source>
</evidence>
<feature type="transmembrane region" description="Helical" evidence="11">
    <location>
        <begin position="169"/>
        <end position="189"/>
    </location>
</feature>
<keyword evidence="6" id="KW-0931">ER-Golgi transport</keyword>
<dbReference type="AlphaFoldDB" id="A0A9N9X9T8"/>
<feature type="transmembrane region" description="Helical" evidence="11">
    <location>
        <begin position="12"/>
        <end position="32"/>
    </location>
</feature>
<keyword evidence="4 11" id="KW-0812">Transmembrane</keyword>
<comment type="similarity">
    <text evidence="2">Belongs to the ERD2 family.</text>
</comment>
<accession>A0A9N9X9T8</accession>
<keyword evidence="5" id="KW-0256">Endoplasmic reticulum</keyword>
<evidence type="ECO:0000256" key="8">
    <source>
        <dbReference type="ARBA" id="ARBA00022989"/>
    </source>
</evidence>
<dbReference type="PRINTS" id="PR00660">
    <property type="entry name" value="ERLUMENR"/>
</dbReference>
<evidence type="ECO:0008006" key="14">
    <source>
        <dbReference type="Google" id="ProtNLM"/>
    </source>
</evidence>
<evidence type="ECO:0000313" key="13">
    <source>
        <dbReference type="Proteomes" id="UP001153709"/>
    </source>
</evidence>
<dbReference type="Proteomes" id="UP001153709">
    <property type="component" value="Chromosome 2"/>
</dbReference>
<dbReference type="EMBL" id="OU898277">
    <property type="protein sequence ID" value="CAG9830553.1"/>
    <property type="molecule type" value="Genomic_DNA"/>
</dbReference>
<dbReference type="Pfam" id="PF00810">
    <property type="entry name" value="ER_lumen_recept"/>
    <property type="match status" value="1"/>
</dbReference>
<dbReference type="PANTHER" id="PTHR10585">
    <property type="entry name" value="ER LUMEN PROTEIN RETAINING RECEPTOR"/>
    <property type="match status" value="1"/>
</dbReference>
<evidence type="ECO:0000256" key="7">
    <source>
        <dbReference type="ARBA" id="ARBA00022927"/>
    </source>
</evidence>
<keyword evidence="8 11" id="KW-1133">Transmembrane helix</keyword>
<evidence type="ECO:0000256" key="5">
    <source>
        <dbReference type="ARBA" id="ARBA00022824"/>
    </source>
</evidence>
<dbReference type="GO" id="GO:0015031">
    <property type="term" value="P:protein transport"/>
    <property type="evidence" value="ECO:0007669"/>
    <property type="project" value="UniProtKB-KW"/>
</dbReference>
<evidence type="ECO:0000256" key="2">
    <source>
        <dbReference type="ARBA" id="ARBA00010120"/>
    </source>
</evidence>
<gene>
    <name evidence="12" type="ORF">DIABBA_LOCUS4248</name>
</gene>
<evidence type="ECO:0000256" key="1">
    <source>
        <dbReference type="ARBA" id="ARBA00004477"/>
    </source>
</evidence>